<evidence type="ECO:0000256" key="14">
    <source>
        <dbReference type="ARBA" id="ARBA00045102"/>
    </source>
</evidence>
<dbReference type="Pfam" id="PF02366">
    <property type="entry name" value="PMT"/>
    <property type="match status" value="1"/>
</dbReference>
<evidence type="ECO:0000256" key="10">
    <source>
        <dbReference type="ARBA" id="ARBA00022989"/>
    </source>
</evidence>
<reference evidence="18" key="1">
    <citation type="submission" date="2020-09" db="EMBL/GenBank/DDBJ databases">
        <title>Comparative genome analyses of four rice-infecting Rhizoctonia solani isolates reveal extensive enrichment of homogalacturonan modification genes.</title>
        <authorList>
            <person name="Lee D.-Y."/>
            <person name="Jeon J."/>
            <person name="Kim K.-T."/>
            <person name="Cheong K."/>
            <person name="Song H."/>
            <person name="Choi G."/>
            <person name="Ko J."/>
            <person name="Opiyo S.O."/>
            <person name="Zuo S."/>
            <person name="Madhav S."/>
            <person name="Lee Y.-H."/>
            <person name="Wang G.-L."/>
        </authorList>
    </citation>
    <scope>NUCLEOTIDE SEQUENCE</scope>
    <source>
        <strain evidence="18">AG1-IA WGL</strain>
    </source>
</reference>
<name>A0A8H7HTL7_9AGAM</name>
<proteinExistence type="inferred from homology"/>
<dbReference type="GO" id="GO:0031502">
    <property type="term" value="C:dolichyl-phosphate-mannose-protein mannosyltransferase complex"/>
    <property type="evidence" value="ECO:0007669"/>
    <property type="project" value="UniProtKB-ARBA"/>
</dbReference>
<dbReference type="OrthoDB" id="292747at2759"/>
<comment type="subcellular location">
    <subcellularLocation>
        <location evidence="1 15">Endoplasmic reticulum membrane</location>
        <topology evidence="1 15">Multi-pass membrane protein</topology>
    </subcellularLocation>
</comment>
<comment type="pathway">
    <text evidence="2 15">Protein modification; protein glycosylation.</text>
</comment>
<feature type="transmembrane region" description="Helical" evidence="15">
    <location>
        <begin position="704"/>
        <end position="724"/>
    </location>
</feature>
<evidence type="ECO:0000256" key="3">
    <source>
        <dbReference type="ARBA" id="ARBA00007222"/>
    </source>
</evidence>
<dbReference type="Gene3D" id="2.80.10.50">
    <property type="match status" value="1"/>
</dbReference>
<comment type="similarity">
    <text evidence="3 15">Belongs to the glycosyltransferase 39 family.</text>
</comment>
<feature type="domain" description="MIR" evidence="17">
    <location>
        <begin position="411"/>
        <end position="470"/>
    </location>
</feature>
<feature type="transmembrane region" description="Helical" evidence="15">
    <location>
        <begin position="671"/>
        <end position="692"/>
    </location>
</feature>
<evidence type="ECO:0000256" key="9">
    <source>
        <dbReference type="ARBA" id="ARBA00022824"/>
    </source>
</evidence>
<dbReference type="InterPro" id="IPR016093">
    <property type="entry name" value="MIR_motif"/>
</dbReference>
<dbReference type="AlphaFoldDB" id="A0A8H7HTL7"/>
<keyword evidence="6 15" id="KW-0808">Transferase</keyword>
<keyword evidence="5 15" id="KW-0328">Glycosyltransferase</keyword>
<feature type="region of interest" description="Disordered" evidence="16">
    <location>
        <begin position="1"/>
        <end position="36"/>
    </location>
</feature>
<sequence length="944" mass="106532">MASHRRPRAPSPTPDHLTASYAPTLQPRFPVRPNDHLDADERRANAQPGKLRKHHIGGLNLAPAEWKILVIVVIIASFVRLYKISYPDSVVFDEVHFGNFASKYIKTRYFVDVHPPLAKLLLTLAAFVGGFDGHFDFKEIGKAYDENTPYVLMRLLPAIMGVAVVPLTYLTLRGLDCRATTALLGAFLVTFENGLITQSRLILLDSPLIFFTALTAFFWVGFSNEDTQRPFTEEWWTWLALTGLSLGAVVSCKWVGLFTIATVGVCTLRQLWLLLGDLKVTPRLFIKHFMARALCLILLPILFYMAMFEIHFAILQNSGDGDGFMSAAFMHTLGGRGMSDTFADVALGSAVTLRHVNTQGGYLHSHLHTYPGGSKQQQITLYPHIDGNNDWRILNGTFDGATDFDWTTEPISQIRNGQTIRLEHIATQKRLHSHDVRPPVSDVDFQNEVSAYGYPGFQGDANDNWIVEIEEGAGRGQTVKTLKTKFRLRHPMTGCYLFSHKVKLPDWAFEQQEVTCNKNAVRENSIWYIETNNHEKLGDDAEKVNYKPPGFLSKFLELQQVMWTTNAGLTDRHAFDSRPSSWPRLRRGINFWVKDHKQIYLIGNPFVWYMSTISVLLYAVFRGFLILREKRGYKDFHNTTLVKYDQLCAFLATGWVLHYFPFFLMSRQLFLHHYFPALYFAILMSCAVFDAVTANLKPRVRLQIAGVVLIFVLWNYMSFSPLTYGTPWTRSKCESSKWLKSWDFACGDFYESYDQYSTIPPSTPSPSAVQPVVVGDEHGGRPAVVVDAPQVQKPKEDAQTTDSVIIPIEPGHDVFAGDKVDNKPISSDRVVEPLPKEALIHTSDTGGSGPGPDNDVKPEKVPLPKNEGAQSTGKADQQEELRSIEEEAEKKVPAGVQEKIAQAQQSVIEKVVEAKEKLKDHAKAQNEEERVRQELYGNEKKEAE</sequence>
<comment type="catalytic activity">
    <reaction evidence="14 15">
        <text>a di-trans,poly-cis-dolichyl beta-D-mannosyl phosphate + L-seryl-[protein] = 3-O-(alpha-D-mannosyl)-L-seryl-[protein] + a di-trans,poly-cis-dolichyl phosphate + H(+)</text>
        <dbReference type="Rhea" id="RHEA:17377"/>
        <dbReference type="Rhea" id="RHEA-COMP:9863"/>
        <dbReference type="Rhea" id="RHEA-COMP:13546"/>
        <dbReference type="Rhea" id="RHEA-COMP:19498"/>
        <dbReference type="Rhea" id="RHEA-COMP:19501"/>
        <dbReference type="ChEBI" id="CHEBI:15378"/>
        <dbReference type="ChEBI" id="CHEBI:29999"/>
        <dbReference type="ChEBI" id="CHEBI:57683"/>
        <dbReference type="ChEBI" id="CHEBI:58211"/>
        <dbReference type="ChEBI" id="CHEBI:137321"/>
        <dbReference type="EC" id="2.4.1.109"/>
    </reaction>
</comment>
<feature type="transmembrane region" description="Helical" evidence="15">
    <location>
        <begin position="289"/>
        <end position="308"/>
    </location>
</feature>
<dbReference type="Pfam" id="PF16192">
    <property type="entry name" value="PMT_4TMC"/>
    <property type="match status" value="1"/>
</dbReference>
<comment type="caution">
    <text evidence="18">The sequence shown here is derived from an EMBL/GenBank/DDBJ whole genome shotgun (WGS) entry which is preliminary data.</text>
</comment>
<dbReference type="GO" id="GO:0004169">
    <property type="term" value="F:dolichyl-phosphate-mannose-protein mannosyltransferase activity"/>
    <property type="evidence" value="ECO:0007669"/>
    <property type="project" value="UniProtKB-UniRule"/>
</dbReference>
<protein>
    <recommendedName>
        <fullName evidence="4 15">Dolichyl-phosphate-mannose--protein mannosyltransferase</fullName>
        <ecNumber evidence="4 15">2.4.1.109</ecNumber>
    </recommendedName>
</protein>
<keyword evidence="10 15" id="KW-1133">Transmembrane helix</keyword>
<dbReference type="UniPathway" id="UPA00378"/>
<feature type="transmembrane region" description="Helical" evidence="15">
    <location>
        <begin position="647"/>
        <end position="665"/>
    </location>
</feature>
<evidence type="ECO:0000256" key="13">
    <source>
        <dbReference type="ARBA" id="ARBA00045085"/>
    </source>
</evidence>
<feature type="non-terminal residue" evidence="18">
    <location>
        <position position="944"/>
    </location>
</feature>
<dbReference type="SMART" id="SM00472">
    <property type="entry name" value="MIR"/>
    <property type="match status" value="3"/>
</dbReference>
<comment type="function">
    <text evidence="15">Transfers mannose from Dol-P-mannose to Ser or Thr residues on proteins.</text>
</comment>
<evidence type="ECO:0000256" key="15">
    <source>
        <dbReference type="RuleBase" id="RU367007"/>
    </source>
</evidence>
<dbReference type="EMBL" id="JACYCD010000048">
    <property type="protein sequence ID" value="KAF8708990.1"/>
    <property type="molecule type" value="Genomic_DNA"/>
</dbReference>
<dbReference type="InterPro" id="IPR027005">
    <property type="entry name" value="PMT-like"/>
</dbReference>
<evidence type="ECO:0000313" key="18">
    <source>
        <dbReference type="EMBL" id="KAF8708990.1"/>
    </source>
</evidence>
<feature type="transmembrane region" description="Helical" evidence="15">
    <location>
        <begin position="235"/>
        <end position="268"/>
    </location>
</feature>
<evidence type="ECO:0000256" key="11">
    <source>
        <dbReference type="ARBA" id="ARBA00023136"/>
    </source>
</evidence>
<evidence type="ECO:0000256" key="2">
    <source>
        <dbReference type="ARBA" id="ARBA00004922"/>
    </source>
</evidence>
<keyword evidence="8" id="KW-0677">Repeat</keyword>
<feature type="transmembrane region" description="Helical" evidence="15">
    <location>
        <begin position="155"/>
        <end position="172"/>
    </location>
</feature>
<gene>
    <name evidence="18" type="ORF">RHS03_03237</name>
</gene>
<comment type="catalytic activity">
    <reaction evidence="13 15">
        <text>a di-trans,poly-cis-dolichyl beta-D-mannosyl phosphate + L-threonyl-[protein] = 3-O-(alpha-D-mannosyl)-L-threonyl-[protein] + a di-trans,poly-cis-dolichyl phosphate + H(+)</text>
        <dbReference type="Rhea" id="RHEA:53396"/>
        <dbReference type="Rhea" id="RHEA-COMP:11060"/>
        <dbReference type="Rhea" id="RHEA-COMP:13547"/>
        <dbReference type="Rhea" id="RHEA-COMP:19498"/>
        <dbReference type="Rhea" id="RHEA-COMP:19501"/>
        <dbReference type="ChEBI" id="CHEBI:15378"/>
        <dbReference type="ChEBI" id="CHEBI:30013"/>
        <dbReference type="ChEBI" id="CHEBI:57683"/>
        <dbReference type="ChEBI" id="CHEBI:58211"/>
        <dbReference type="ChEBI" id="CHEBI:137323"/>
        <dbReference type="EC" id="2.4.1.109"/>
    </reaction>
</comment>
<dbReference type="PANTHER" id="PTHR10050">
    <property type="entry name" value="DOLICHYL-PHOSPHATE-MANNOSE--PROTEIN MANNOSYLTRANSFERASE"/>
    <property type="match status" value="1"/>
</dbReference>
<evidence type="ECO:0000256" key="8">
    <source>
        <dbReference type="ARBA" id="ARBA00022737"/>
    </source>
</evidence>
<feature type="compositionally biased region" description="Basic and acidic residues" evidence="16">
    <location>
        <begin position="876"/>
        <end position="892"/>
    </location>
</feature>
<feature type="region of interest" description="Disordered" evidence="16">
    <location>
        <begin position="840"/>
        <end position="896"/>
    </location>
</feature>
<dbReference type="InterPro" id="IPR032421">
    <property type="entry name" value="PMT_4TMC"/>
</dbReference>
<organism evidence="18 19">
    <name type="scientific">Rhizoctonia solani</name>
    <dbReference type="NCBI Taxonomy" id="456999"/>
    <lineage>
        <taxon>Eukaryota</taxon>
        <taxon>Fungi</taxon>
        <taxon>Dikarya</taxon>
        <taxon>Basidiomycota</taxon>
        <taxon>Agaricomycotina</taxon>
        <taxon>Agaricomycetes</taxon>
        <taxon>Cantharellales</taxon>
        <taxon>Ceratobasidiaceae</taxon>
        <taxon>Rhizoctonia</taxon>
    </lineage>
</organism>
<feature type="domain" description="MIR" evidence="17">
    <location>
        <begin position="476"/>
        <end position="532"/>
    </location>
</feature>
<dbReference type="FunFam" id="2.80.10.50:FF:000034">
    <property type="entry name" value="Dolichyl-phosphate-mannose-protein mannosyltransferase 1"/>
    <property type="match status" value="1"/>
</dbReference>
<evidence type="ECO:0000313" key="19">
    <source>
        <dbReference type="Proteomes" id="UP000602905"/>
    </source>
</evidence>
<feature type="region of interest" description="Disordered" evidence="16">
    <location>
        <begin position="919"/>
        <end position="944"/>
    </location>
</feature>
<keyword evidence="11 15" id="KW-0472">Membrane</keyword>
<dbReference type="SUPFAM" id="SSF82109">
    <property type="entry name" value="MIR domain"/>
    <property type="match status" value="1"/>
</dbReference>
<evidence type="ECO:0000256" key="12">
    <source>
        <dbReference type="ARBA" id="ARBA00023180"/>
    </source>
</evidence>
<keyword evidence="12" id="KW-0325">Glycoprotein</keyword>
<evidence type="ECO:0000256" key="7">
    <source>
        <dbReference type="ARBA" id="ARBA00022692"/>
    </source>
</evidence>
<evidence type="ECO:0000256" key="6">
    <source>
        <dbReference type="ARBA" id="ARBA00022679"/>
    </source>
</evidence>
<evidence type="ECO:0000256" key="1">
    <source>
        <dbReference type="ARBA" id="ARBA00004477"/>
    </source>
</evidence>
<evidence type="ECO:0000256" key="16">
    <source>
        <dbReference type="SAM" id="MobiDB-lite"/>
    </source>
</evidence>
<dbReference type="Pfam" id="PF02815">
    <property type="entry name" value="MIR"/>
    <property type="match status" value="1"/>
</dbReference>
<keyword evidence="9 15" id="KW-0256">Endoplasmic reticulum</keyword>
<dbReference type="PANTHER" id="PTHR10050:SF50">
    <property type="entry name" value="DOLICHYL-PHOSPHATE-MANNOSE--PROTEIN MANNOSYLTRANSFERASE 1-RELATED"/>
    <property type="match status" value="1"/>
</dbReference>
<feature type="transmembrane region" description="Helical" evidence="15">
    <location>
        <begin position="117"/>
        <end position="135"/>
    </location>
</feature>
<evidence type="ECO:0000256" key="4">
    <source>
        <dbReference type="ARBA" id="ARBA00012839"/>
    </source>
</evidence>
<keyword evidence="7 15" id="KW-0812">Transmembrane</keyword>
<evidence type="ECO:0000256" key="5">
    <source>
        <dbReference type="ARBA" id="ARBA00022676"/>
    </source>
</evidence>
<dbReference type="InterPro" id="IPR036300">
    <property type="entry name" value="MIR_dom_sf"/>
</dbReference>
<feature type="domain" description="MIR" evidence="17">
    <location>
        <begin position="342"/>
        <end position="396"/>
    </location>
</feature>
<dbReference type="EC" id="2.4.1.109" evidence="4 15"/>
<dbReference type="PROSITE" id="PS50919">
    <property type="entry name" value="MIR"/>
    <property type="match status" value="3"/>
</dbReference>
<accession>A0A8H7HTL7</accession>
<evidence type="ECO:0000259" key="17">
    <source>
        <dbReference type="PROSITE" id="PS50919"/>
    </source>
</evidence>
<dbReference type="CDD" id="cd23283">
    <property type="entry name" value="beta-trefoil_MIR_PMT1-like"/>
    <property type="match status" value="1"/>
</dbReference>
<dbReference type="Proteomes" id="UP000602905">
    <property type="component" value="Unassembled WGS sequence"/>
</dbReference>
<dbReference type="InterPro" id="IPR003342">
    <property type="entry name" value="ArnT-like_N"/>
</dbReference>
<feature type="transmembrane region" description="Helical" evidence="15">
    <location>
        <begin position="202"/>
        <end position="223"/>
    </location>
</feature>
<feature type="transmembrane region" description="Helical" evidence="15">
    <location>
        <begin position="606"/>
        <end position="627"/>
    </location>
</feature>